<comment type="caution">
    <text evidence="3">The sequence shown here is derived from an EMBL/GenBank/DDBJ whole genome shotgun (WGS) entry which is preliminary data.</text>
</comment>
<dbReference type="PROSITE" id="PS51354">
    <property type="entry name" value="GLUTAREDOXIN_2"/>
    <property type="match status" value="1"/>
</dbReference>
<gene>
    <name evidence="3" type="ORF">UU55_C0012G0046</name>
</gene>
<dbReference type="PANTHER" id="PTHR31272">
    <property type="entry name" value="CYTOCHROME C-TYPE BIOGENESIS PROTEIN HI_1454-RELATED"/>
    <property type="match status" value="1"/>
</dbReference>
<feature type="domain" description="Glutaredoxin" evidence="2">
    <location>
        <begin position="45"/>
        <end position="116"/>
    </location>
</feature>
<accession>A0A0G0YQU5</accession>
<evidence type="ECO:0000256" key="1">
    <source>
        <dbReference type="SAM" id="Phobius"/>
    </source>
</evidence>
<dbReference type="Gene3D" id="3.40.30.10">
    <property type="entry name" value="Glutaredoxin"/>
    <property type="match status" value="1"/>
</dbReference>
<reference evidence="3 4" key="1">
    <citation type="journal article" date="2015" name="Nature">
        <title>rRNA introns, odd ribosomes, and small enigmatic genomes across a large radiation of phyla.</title>
        <authorList>
            <person name="Brown C.T."/>
            <person name="Hug L.A."/>
            <person name="Thomas B.C."/>
            <person name="Sharon I."/>
            <person name="Castelle C.J."/>
            <person name="Singh A."/>
            <person name="Wilkins M.J."/>
            <person name="Williams K.H."/>
            <person name="Banfield J.F."/>
        </authorList>
    </citation>
    <scope>NUCLEOTIDE SEQUENCE [LARGE SCALE GENOMIC DNA]</scope>
</reference>
<dbReference type="EMBL" id="LCBB01000012">
    <property type="protein sequence ID" value="KKS02723.1"/>
    <property type="molecule type" value="Genomic_DNA"/>
</dbReference>
<dbReference type="Pfam" id="PF00462">
    <property type="entry name" value="Glutaredoxin"/>
    <property type="match status" value="1"/>
</dbReference>
<dbReference type="InterPro" id="IPR002109">
    <property type="entry name" value="Glutaredoxin"/>
</dbReference>
<feature type="transmembrane region" description="Helical" evidence="1">
    <location>
        <begin position="7"/>
        <end position="29"/>
    </location>
</feature>
<dbReference type="Proteomes" id="UP000033947">
    <property type="component" value="Unassembled WGS sequence"/>
</dbReference>
<feature type="transmembrane region" description="Helical" evidence="1">
    <location>
        <begin position="333"/>
        <end position="352"/>
    </location>
</feature>
<name>A0A0G0YQU5_UNCKA</name>
<keyword evidence="1" id="KW-0472">Membrane</keyword>
<organism evidence="3 4">
    <name type="scientific">candidate division WWE3 bacterium GW2011_GWC2_41_23</name>
    <dbReference type="NCBI Taxonomy" id="1619123"/>
    <lineage>
        <taxon>Bacteria</taxon>
        <taxon>Katanobacteria</taxon>
    </lineage>
</organism>
<dbReference type="InterPro" id="IPR036249">
    <property type="entry name" value="Thioredoxin-like_sf"/>
</dbReference>
<feature type="transmembrane region" description="Helical" evidence="1">
    <location>
        <begin position="211"/>
        <end position="231"/>
    </location>
</feature>
<keyword evidence="1 3" id="KW-0812">Transmembrane</keyword>
<dbReference type="PANTHER" id="PTHR31272:SF9">
    <property type="entry name" value="BLL1027 PROTEIN"/>
    <property type="match status" value="1"/>
</dbReference>
<dbReference type="InterPro" id="IPR051790">
    <property type="entry name" value="Cytochrome_c-biogenesis_DsbD"/>
</dbReference>
<dbReference type="SUPFAM" id="SSF52833">
    <property type="entry name" value="Thioredoxin-like"/>
    <property type="match status" value="1"/>
</dbReference>
<feature type="transmembrane region" description="Helical" evidence="1">
    <location>
        <begin position="372"/>
        <end position="391"/>
    </location>
</feature>
<protein>
    <submittedName>
        <fullName evidence="3">Cytochrome c biogenesis protein, transmembrane region</fullName>
    </submittedName>
</protein>
<feature type="transmembrane region" description="Helical" evidence="1">
    <location>
        <begin position="174"/>
        <end position="199"/>
    </location>
</feature>
<feature type="transmembrane region" description="Helical" evidence="1">
    <location>
        <begin position="292"/>
        <end position="321"/>
    </location>
</feature>
<evidence type="ECO:0000313" key="4">
    <source>
        <dbReference type="Proteomes" id="UP000033947"/>
    </source>
</evidence>
<feature type="transmembrane region" description="Helical" evidence="1">
    <location>
        <begin position="243"/>
        <end position="263"/>
    </location>
</feature>
<sequence length="396" mass="43595">MKVLKYGAVWSSDCLIAIVMVTVVLFGFFSKASYAQNQVNDKNEVILYVFYGQGCPHCAALLSFLDKVKANYPTLKIYEHEVYQNDENRKLFEELTAKFNTTVEGVPTVFIDDKGIVGFSQEISDSLENEINRCLYEKCIDPIEKVSTNVEKAIDKPFTSSEENVVVKKLTIPLVIGAAAVDAINPCAFAVLIILMTAALSIADKKRALKFGLAFTISIYISYFLMGLGLFSVLQASGLSHNFYIFVTILAVIVGLLNIKDYFWYGKGVLMEIPLSWRPTMKSIIKRATSPLGAFLVGFAVSCFELPCTGGPYIVILGLLAEEVTRATGITYLLLYNLVFVAPLIILSIIIYKGLATTEKLESIRQGKIKVLHLIAGILMLVIAGAMILSITNGQV</sequence>
<evidence type="ECO:0000259" key="2">
    <source>
        <dbReference type="Pfam" id="PF00462"/>
    </source>
</evidence>
<evidence type="ECO:0000313" key="3">
    <source>
        <dbReference type="EMBL" id="KKS02723.1"/>
    </source>
</evidence>
<dbReference type="AlphaFoldDB" id="A0A0G0YQU5"/>
<proteinExistence type="predicted"/>
<dbReference type="CDD" id="cd02947">
    <property type="entry name" value="TRX_family"/>
    <property type="match status" value="1"/>
</dbReference>
<keyword evidence="1" id="KW-1133">Transmembrane helix</keyword>